<reference evidence="1 2" key="1">
    <citation type="submission" date="2020-08" db="EMBL/GenBank/DDBJ databases">
        <title>Cohnella phylogeny.</title>
        <authorList>
            <person name="Dunlap C."/>
        </authorList>
    </citation>
    <scope>NUCLEOTIDE SEQUENCE [LARGE SCALE GENOMIC DNA]</scope>
    <source>
        <strain evidence="1 2">CBP 2801</strain>
    </source>
</reference>
<evidence type="ECO:0000313" key="1">
    <source>
        <dbReference type="EMBL" id="MBB6735988.1"/>
    </source>
</evidence>
<dbReference type="RefSeq" id="WP_185133633.1">
    <property type="nucleotide sequence ID" value="NZ_JACJVO010000065.1"/>
</dbReference>
<gene>
    <name evidence="1" type="ORF">H7C18_34290</name>
</gene>
<proteinExistence type="predicted"/>
<name>A0A7X0STU8_9BACL</name>
<dbReference type="Proteomes" id="UP000564644">
    <property type="component" value="Unassembled WGS sequence"/>
</dbReference>
<dbReference type="AlphaFoldDB" id="A0A7X0STU8"/>
<evidence type="ECO:0000313" key="2">
    <source>
        <dbReference type="Proteomes" id="UP000564644"/>
    </source>
</evidence>
<keyword evidence="2" id="KW-1185">Reference proteome</keyword>
<sequence length="132" mass="13221">MAVKSKSRAPKKPAAPTGGPVCVVLRDGRYYVGWVRGVRDGQLVLSGLPGSGRMPASGPSRRQLARISALVEEAEAAAAGGAAAGGAAAGGLFGGLGSLTDLMGFMSKALPVIQMGMNMVKTIMPLLGGLKA</sequence>
<accession>A0A7X0STU8</accession>
<dbReference type="EMBL" id="JACJVO010000065">
    <property type="protein sequence ID" value="MBB6735988.1"/>
    <property type="molecule type" value="Genomic_DNA"/>
</dbReference>
<protein>
    <submittedName>
        <fullName evidence="1">Uncharacterized protein</fullName>
    </submittedName>
</protein>
<organism evidence="1 2">
    <name type="scientific">Cohnella zeiphila</name>
    <dbReference type="NCBI Taxonomy" id="2761120"/>
    <lineage>
        <taxon>Bacteria</taxon>
        <taxon>Bacillati</taxon>
        <taxon>Bacillota</taxon>
        <taxon>Bacilli</taxon>
        <taxon>Bacillales</taxon>
        <taxon>Paenibacillaceae</taxon>
        <taxon>Cohnella</taxon>
    </lineage>
</organism>
<comment type="caution">
    <text evidence="1">The sequence shown here is derived from an EMBL/GenBank/DDBJ whole genome shotgun (WGS) entry which is preliminary data.</text>
</comment>